<comment type="caution">
    <text evidence="1">The sequence shown here is derived from an EMBL/GenBank/DDBJ whole genome shotgun (WGS) entry which is preliminary data.</text>
</comment>
<protein>
    <submittedName>
        <fullName evidence="1">Esterase family protein</fullName>
    </submittedName>
</protein>
<evidence type="ECO:0000313" key="1">
    <source>
        <dbReference type="EMBL" id="MDE5419084.1"/>
    </source>
</evidence>
<dbReference type="Gene3D" id="3.40.50.1820">
    <property type="entry name" value="alpha/beta hydrolase"/>
    <property type="match status" value="1"/>
</dbReference>
<keyword evidence="2" id="KW-1185">Reference proteome</keyword>
<accession>A0ABT5VXR4</accession>
<dbReference type="Pfam" id="PF00756">
    <property type="entry name" value="Esterase"/>
    <property type="match status" value="1"/>
</dbReference>
<dbReference type="InterPro" id="IPR029058">
    <property type="entry name" value="AB_hydrolase_fold"/>
</dbReference>
<gene>
    <name evidence="1" type="ORF">L3049_13845</name>
</gene>
<reference evidence="1 2" key="1">
    <citation type="submission" date="2022-01" db="EMBL/GenBank/DDBJ databases">
        <title>Labilibaculum sp. nov, a marine bacterium isolated from Antarctica.</title>
        <authorList>
            <person name="Dai W."/>
        </authorList>
    </citation>
    <scope>NUCLEOTIDE SEQUENCE [LARGE SCALE GENOMIC DNA]</scope>
    <source>
        <strain evidence="1 2">DW002</strain>
    </source>
</reference>
<dbReference type="InterPro" id="IPR050583">
    <property type="entry name" value="Mycobacterial_A85_antigen"/>
</dbReference>
<dbReference type="InterPro" id="IPR000801">
    <property type="entry name" value="Esterase-like"/>
</dbReference>
<dbReference type="RefSeq" id="WP_275110413.1">
    <property type="nucleotide sequence ID" value="NZ_JAKJSC010000002.1"/>
</dbReference>
<sequence length="273" mass="31177">MKIIIVLVLLVSNALFVTASRVDTLFVTSESMGKELPNLVIVPDAYSAQNKDFPVLYLLHGATGNFSDWLHKVPQLKQFVDKYEFIIVCPDGGFTSWYFDSPIDAKMQYETYITKELLTVVDKNYSTIPDRSGRAITGLSMGGHGAFYLAFKHQDIWGAAGSTSGGLDIRPFPNSWDISKRLGTYAENQDVWEKNTVINLVHLLNGKDLKLTFDCGTSDFFYGANKRMHEKLLERNIPHDYTERPGKHNTKYWANSIKYQLLFFDQFFRSEKQ</sequence>
<evidence type="ECO:0000313" key="2">
    <source>
        <dbReference type="Proteomes" id="UP001528920"/>
    </source>
</evidence>
<proteinExistence type="predicted"/>
<dbReference type="PANTHER" id="PTHR48098:SF1">
    <property type="entry name" value="DIACYLGLYCEROL ACYLTRANSFERASE_MYCOLYLTRANSFERASE AG85A"/>
    <property type="match status" value="1"/>
</dbReference>
<dbReference type="PANTHER" id="PTHR48098">
    <property type="entry name" value="ENTEROCHELIN ESTERASE-RELATED"/>
    <property type="match status" value="1"/>
</dbReference>
<dbReference type="EMBL" id="JAKJSC010000002">
    <property type="protein sequence ID" value="MDE5419084.1"/>
    <property type="molecule type" value="Genomic_DNA"/>
</dbReference>
<organism evidence="1 2">
    <name type="scientific">Paralabilibaculum antarcticum</name>
    <dbReference type="NCBI Taxonomy" id="2912572"/>
    <lineage>
        <taxon>Bacteria</taxon>
        <taxon>Pseudomonadati</taxon>
        <taxon>Bacteroidota</taxon>
        <taxon>Bacteroidia</taxon>
        <taxon>Marinilabiliales</taxon>
        <taxon>Marinifilaceae</taxon>
        <taxon>Paralabilibaculum</taxon>
    </lineage>
</organism>
<dbReference type="Proteomes" id="UP001528920">
    <property type="component" value="Unassembled WGS sequence"/>
</dbReference>
<dbReference type="SUPFAM" id="SSF53474">
    <property type="entry name" value="alpha/beta-Hydrolases"/>
    <property type="match status" value="1"/>
</dbReference>
<name>A0ABT5VXR4_9BACT</name>